<keyword evidence="5" id="KW-0234">DNA repair</keyword>
<evidence type="ECO:0000313" key="8">
    <source>
        <dbReference type="EMBL" id="SVA41189.1"/>
    </source>
</evidence>
<evidence type="ECO:0000256" key="3">
    <source>
        <dbReference type="ARBA" id="ARBA00022806"/>
    </source>
</evidence>
<evidence type="ECO:0000259" key="6">
    <source>
        <dbReference type="Pfam" id="PF00270"/>
    </source>
</evidence>
<evidence type="ECO:0000256" key="4">
    <source>
        <dbReference type="ARBA" id="ARBA00023125"/>
    </source>
</evidence>
<dbReference type="Pfam" id="PF00270">
    <property type="entry name" value="DEAD"/>
    <property type="match status" value="1"/>
</dbReference>
<keyword evidence="1" id="KW-0227">DNA damage</keyword>
<evidence type="ECO:0000256" key="5">
    <source>
        <dbReference type="ARBA" id="ARBA00023204"/>
    </source>
</evidence>
<dbReference type="GO" id="GO:0016787">
    <property type="term" value="F:hydrolase activity"/>
    <property type="evidence" value="ECO:0007669"/>
    <property type="project" value="UniProtKB-KW"/>
</dbReference>
<dbReference type="GO" id="GO:0003677">
    <property type="term" value="F:DNA binding"/>
    <property type="evidence" value="ECO:0007669"/>
    <property type="project" value="UniProtKB-KW"/>
</dbReference>
<sequence length="429" mass="48254">MSNEEKITNILVRILIQEKNLGFNDSVVIGGLDEFLSSNKEPLRELINLNSLSYSTSTLAERRVWAERLLTNLKDLGITKFSETPKAFERKGNRSKSVGTHLRAPIRDLGRPLTGKTALLLEENMGIESVGDLISHYPHRHDDFTDIRKISELEPRLIQSVIATVWNCSLQTSFKGNKRVDLTLFDDTGNLKITLFNQTWAANQLKQGMKVMVSGRTAVFKGKITFESPIYEVLKQGSYNIHTGRLVPIYPLTAGVTQKLMRRIVNAALASAIDHVKEFMPSEILLRTGLMSLKEAVAHFHYPRDSKELMKARRRLAFDELFMIQLVRQKQKLEWKEEVSAVPLLNEEAYRSFISEIPFTLTKAQFKAIDEVLVDLNSKAAMRRLLQGDVGSGKTVVAACAMVTAASNGKLSALMAPTEILAQQHFKNI</sequence>
<feature type="non-terminal residue" evidence="8">
    <location>
        <position position="429"/>
    </location>
</feature>
<keyword evidence="4" id="KW-0238">DNA-binding</keyword>
<dbReference type="Gene3D" id="3.40.50.300">
    <property type="entry name" value="P-loop containing nucleotide triphosphate hydrolases"/>
    <property type="match status" value="1"/>
</dbReference>
<dbReference type="SUPFAM" id="SSF52540">
    <property type="entry name" value="P-loop containing nucleoside triphosphate hydrolases"/>
    <property type="match status" value="1"/>
</dbReference>
<keyword evidence="2" id="KW-0378">Hydrolase</keyword>
<keyword evidence="3" id="KW-0347">Helicase</keyword>
<feature type="domain" description="RecG wedge" evidence="7">
    <location>
        <begin position="123"/>
        <end position="270"/>
    </location>
</feature>
<dbReference type="Pfam" id="PF17191">
    <property type="entry name" value="RecG_wedge"/>
    <property type="match status" value="1"/>
</dbReference>
<dbReference type="InterPro" id="IPR033454">
    <property type="entry name" value="RecG_wedge"/>
</dbReference>
<dbReference type="GO" id="GO:0006281">
    <property type="term" value="P:DNA repair"/>
    <property type="evidence" value="ECO:0007669"/>
    <property type="project" value="UniProtKB-KW"/>
</dbReference>
<dbReference type="PANTHER" id="PTHR47964:SF1">
    <property type="entry name" value="ATP-DEPENDENT DNA HELICASE HOMOLOG RECG, CHLOROPLASTIC"/>
    <property type="match status" value="1"/>
</dbReference>
<keyword evidence="3" id="KW-0067">ATP-binding</keyword>
<dbReference type="InterPro" id="IPR047112">
    <property type="entry name" value="RecG/Mfd"/>
</dbReference>
<reference evidence="8" key="1">
    <citation type="submission" date="2018-05" db="EMBL/GenBank/DDBJ databases">
        <authorList>
            <person name="Lanie J.A."/>
            <person name="Ng W.-L."/>
            <person name="Kazmierczak K.M."/>
            <person name="Andrzejewski T.M."/>
            <person name="Davidsen T.M."/>
            <person name="Wayne K.J."/>
            <person name="Tettelin H."/>
            <person name="Glass J.I."/>
            <person name="Rusch D."/>
            <person name="Podicherti R."/>
            <person name="Tsui H.-C.T."/>
            <person name="Winkler M.E."/>
        </authorList>
    </citation>
    <scope>NUCLEOTIDE SEQUENCE</scope>
</reference>
<dbReference type="AlphaFoldDB" id="A0A381VLH9"/>
<feature type="domain" description="DEAD/DEAH-box helicase" evidence="6">
    <location>
        <begin position="362"/>
        <end position="428"/>
    </location>
</feature>
<dbReference type="GO" id="GO:0005524">
    <property type="term" value="F:ATP binding"/>
    <property type="evidence" value="ECO:0007669"/>
    <property type="project" value="InterPro"/>
</dbReference>
<evidence type="ECO:0000256" key="1">
    <source>
        <dbReference type="ARBA" id="ARBA00022763"/>
    </source>
</evidence>
<organism evidence="8">
    <name type="scientific">marine metagenome</name>
    <dbReference type="NCBI Taxonomy" id="408172"/>
    <lineage>
        <taxon>unclassified sequences</taxon>
        <taxon>metagenomes</taxon>
        <taxon>ecological metagenomes</taxon>
    </lineage>
</organism>
<dbReference type="InterPro" id="IPR027417">
    <property type="entry name" value="P-loop_NTPase"/>
</dbReference>
<accession>A0A381VLH9</accession>
<dbReference type="SUPFAM" id="SSF50249">
    <property type="entry name" value="Nucleic acid-binding proteins"/>
    <property type="match status" value="1"/>
</dbReference>
<dbReference type="InterPro" id="IPR012340">
    <property type="entry name" value="NA-bd_OB-fold"/>
</dbReference>
<proteinExistence type="predicted"/>
<evidence type="ECO:0000256" key="2">
    <source>
        <dbReference type="ARBA" id="ARBA00022801"/>
    </source>
</evidence>
<dbReference type="GO" id="GO:0003678">
    <property type="term" value="F:DNA helicase activity"/>
    <property type="evidence" value="ECO:0007669"/>
    <property type="project" value="TreeGrafter"/>
</dbReference>
<protein>
    <submittedName>
        <fullName evidence="8">Uncharacterized protein</fullName>
    </submittedName>
</protein>
<evidence type="ECO:0000259" key="7">
    <source>
        <dbReference type="Pfam" id="PF17191"/>
    </source>
</evidence>
<gene>
    <name evidence="8" type="ORF">METZ01_LOCUS94043</name>
</gene>
<dbReference type="InterPro" id="IPR011545">
    <property type="entry name" value="DEAD/DEAH_box_helicase_dom"/>
</dbReference>
<dbReference type="CDD" id="cd04488">
    <property type="entry name" value="RecG_wedge_OBF"/>
    <property type="match status" value="1"/>
</dbReference>
<dbReference type="Gene3D" id="2.40.50.140">
    <property type="entry name" value="Nucleic acid-binding proteins"/>
    <property type="match status" value="1"/>
</dbReference>
<dbReference type="PANTHER" id="PTHR47964">
    <property type="entry name" value="ATP-DEPENDENT DNA HELICASE HOMOLOG RECG, CHLOROPLASTIC"/>
    <property type="match status" value="1"/>
</dbReference>
<keyword evidence="3" id="KW-0547">Nucleotide-binding</keyword>
<dbReference type="EMBL" id="UINC01009179">
    <property type="protein sequence ID" value="SVA41189.1"/>
    <property type="molecule type" value="Genomic_DNA"/>
</dbReference>
<name>A0A381VLH9_9ZZZZ</name>